<comment type="caution">
    <text evidence="1">The sequence shown here is derived from an EMBL/GenBank/DDBJ whole genome shotgun (WGS) entry which is preliminary data.</text>
</comment>
<evidence type="ECO:0000313" key="1">
    <source>
        <dbReference type="EMBL" id="KAK7364807.1"/>
    </source>
</evidence>
<gene>
    <name evidence="1" type="ORF">VNO80_13549</name>
</gene>
<dbReference type="InterPro" id="IPR011990">
    <property type="entry name" value="TPR-like_helical_dom_sf"/>
</dbReference>
<organism evidence="1 2">
    <name type="scientific">Phaseolus coccineus</name>
    <name type="common">Scarlet runner bean</name>
    <name type="synonym">Phaseolus multiflorus</name>
    <dbReference type="NCBI Taxonomy" id="3886"/>
    <lineage>
        <taxon>Eukaryota</taxon>
        <taxon>Viridiplantae</taxon>
        <taxon>Streptophyta</taxon>
        <taxon>Embryophyta</taxon>
        <taxon>Tracheophyta</taxon>
        <taxon>Spermatophyta</taxon>
        <taxon>Magnoliopsida</taxon>
        <taxon>eudicotyledons</taxon>
        <taxon>Gunneridae</taxon>
        <taxon>Pentapetalae</taxon>
        <taxon>rosids</taxon>
        <taxon>fabids</taxon>
        <taxon>Fabales</taxon>
        <taxon>Fabaceae</taxon>
        <taxon>Papilionoideae</taxon>
        <taxon>50 kb inversion clade</taxon>
        <taxon>NPAAA clade</taxon>
        <taxon>indigoferoid/millettioid clade</taxon>
        <taxon>Phaseoleae</taxon>
        <taxon>Phaseolus</taxon>
    </lineage>
</organism>
<sequence length="108" mass="11882">MISFFILGIHSDVLDYSLNDTSTNSCSSPVVEAKTYEQEAATFQIGCQVTSGSKLITGASEILTLLRVLGEGYRLACLYRSQDALDTYLKLPQKHYNTGWVLSQVCHG</sequence>
<dbReference type="Gene3D" id="1.25.40.10">
    <property type="entry name" value="Tetratricopeptide repeat domain"/>
    <property type="match status" value="1"/>
</dbReference>
<keyword evidence="2" id="KW-1185">Reference proteome</keyword>
<evidence type="ECO:0000313" key="2">
    <source>
        <dbReference type="Proteomes" id="UP001374584"/>
    </source>
</evidence>
<accession>A0AAN9N6G2</accession>
<reference evidence="1 2" key="1">
    <citation type="submission" date="2024-01" db="EMBL/GenBank/DDBJ databases">
        <title>The genomes of 5 underutilized Papilionoideae crops provide insights into root nodulation and disease resistanc.</title>
        <authorList>
            <person name="Jiang F."/>
        </authorList>
    </citation>
    <scope>NUCLEOTIDE SEQUENCE [LARGE SCALE GENOMIC DNA]</scope>
    <source>
        <strain evidence="1">JINMINGXINNONG_FW02</strain>
        <tissue evidence="1">Leaves</tissue>
    </source>
</reference>
<dbReference type="Proteomes" id="UP001374584">
    <property type="component" value="Unassembled WGS sequence"/>
</dbReference>
<dbReference type="EMBL" id="JAYMYR010000005">
    <property type="protein sequence ID" value="KAK7364807.1"/>
    <property type="molecule type" value="Genomic_DNA"/>
</dbReference>
<dbReference type="AlphaFoldDB" id="A0AAN9N6G2"/>
<proteinExistence type="predicted"/>
<protein>
    <submittedName>
        <fullName evidence="1">Uncharacterized protein</fullName>
    </submittedName>
</protein>
<name>A0AAN9N6G2_PHACN</name>